<evidence type="ECO:0000313" key="3">
    <source>
        <dbReference type="Proteomes" id="UP000050416"/>
    </source>
</evidence>
<dbReference type="Proteomes" id="UP000050416">
    <property type="component" value="Unassembled WGS sequence"/>
</dbReference>
<dbReference type="PATRIC" id="fig|1305731.5.peg.2443"/>
<dbReference type="EMBL" id="LJZQ01000003">
    <property type="protein sequence ID" value="KPQ30001.1"/>
    <property type="molecule type" value="Genomic_DNA"/>
</dbReference>
<feature type="region of interest" description="Disordered" evidence="1">
    <location>
        <begin position="126"/>
        <end position="185"/>
    </location>
</feature>
<name>A0A0P8B994_9GAMM</name>
<feature type="region of interest" description="Disordered" evidence="1">
    <location>
        <begin position="1"/>
        <end position="24"/>
    </location>
</feature>
<proteinExistence type="predicted"/>
<evidence type="ECO:0000313" key="2">
    <source>
        <dbReference type="EMBL" id="KPQ30001.1"/>
    </source>
</evidence>
<gene>
    <name evidence="2" type="ORF">HLUCCX14_02675</name>
</gene>
<organism evidence="2 3">
    <name type="scientific">Marinobacter excellens HL-55</name>
    <dbReference type="NCBI Taxonomy" id="1305731"/>
    <lineage>
        <taxon>Bacteria</taxon>
        <taxon>Pseudomonadati</taxon>
        <taxon>Pseudomonadota</taxon>
        <taxon>Gammaproteobacteria</taxon>
        <taxon>Pseudomonadales</taxon>
        <taxon>Marinobacteraceae</taxon>
        <taxon>Marinobacter</taxon>
    </lineage>
</organism>
<accession>A0A0P8B994</accession>
<evidence type="ECO:0000256" key="1">
    <source>
        <dbReference type="SAM" id="MobiDB-lite"/>
    </source>
</evidence>
<dbReference type="AlphaFoldDB" id="A0A0P8B994"/>
<dbReference type="OrthoDB" id="7031914at2"/>
<sequence length="185" mass="19229">MADAAHNGNLDLPRSNGGVQPANPHEDKVRFYELVRHLIDDLALLFRKELALAGSEVSQTLSDSKKGLSRLLSAVVVFEQPLLIGALAMAAGAALGTLLPKTSTEDRVMGDWSDKGSDAIKEKAEEKLQDLQGKSSSDSSGRDDAPPSGDDSSDGKGPGPSAAPPPPTSPGTARDSGNSHRGASY</sequence>
<comment type="caution">
    <text evidence="2">The sequence shown here is derived from an EMBL/GenBank/DDBJ whole genome shotgun (WGS) entry which is preliminary data.</text>
</comment>
<reference evidence="2 3" key="1">
    <citation type="submission" date="2015-09" db="EMBL/GenBank/DDBJ databases">
        <title>Identification and resolution of microdiversity through metagenomic sequencing of parallel consortia.</title>
        <authorList>
            <person name="Nelson W.C."/>
            <person name="Romine M.F."/>
            <person name="Lindemann S.R."/>
        </authorList>
    </citation>
    <scope>NUCLEOTIDE SEQUENCE [LARGE SCALE GENOMIC DNA]</scope>
    <source>
        <strain evidence="2">HL-55</strain>
    </source>
</reference>
<protein>
    <submittedName>
        <fullName evidence="2">Uncharacterized protein</fullName>
    </submittedName>
</protein>